<accession>C4XTU4</accession>
<dbReference type="EMBL" id="AP010904">
    <property type="protein sequence ID" value="BAH73609.1"/>
    <property type="molecule type" value="Genomic_DNA"/>
</dbReference>
<dbReference type="Proteomes" id="UP000009071">
    <property type="component" value="Chromosome"/>
</dbReference>
<organism evidence="1 2">
    <name type="scientific">Solidesulfovibrio magneticus (strain ATCC 700980 / DSM 13731 / RS-1)</name>
    <name type="common">Desulfovibrio magneticus</name>
    <dbReference type="NCBI Taxonomy" id="573370"/>
    <lineage>
        <taxon>Bacteria</taxon>
        <taxon>Pseudomonadati</taxon>
        <taxon>Thermodesulfobacteriota</taxon>
        <taxon>Desulfovibrionia</taxon>
        <taxon>Desulfovibrionales</taxon>
        <taxon>Desulfovibrionaceae</taxon>
        <taxon>Solidesulfovibrio</taxon>
    </lineage>
</organism>
<reference evidence="1 2" key="1">
    <citation type="journal article" date="2009" name="Genome Res.">
        <title>Whole genome sequence of Desulfovibrio magneticus strain RS-1 revealed common gene clusters in magnetotactic bacteria.</title>
        <authorList>
            <person name="Nakazawa H."/>
            <person name="Arakaki A."/>
            <person name="Narita-Yamada S."/>
            <person name="Yashiro I."/>
            <person name="Jinno K."/>
            <person name="Aoki N."/>
            <person name="Tsuruyama A."/>
            <person name="Okamura Y."/>
            <person name="Tanikawa S."/>
            <person name="Fujita N."/>
            <person name="Takeyama H."/>
            <person name="Matsunaga T."/>
        </authorList>
    </citation>
    <scope>NUCLEOTIDE SEQUENCE [LARGE SCALE GENOMIC DNA]</scope>
    <source>
        <strain evidence="2">ATCC 700980 / DSM 13731 / RS-1</strain>
    </source>
</reference>
<proteinExistence type="predicted"/>
<dbReference type="KEGG" id="dma:DMR_01180"/>
<dbReference type="AlphaFoldDB" id="C4XTU4"/>
<dbReference type="HOGENOM" id="CLU_2989265_0_0_7"/>
<sequence>MTRKNNSLDDETVVKLNKLFGLPESAEDAKQICTGDEISQEFFGDNNSSSDIRKRNS</sequence>
<protein>
    <submittedName>
        <fullName evidence="1">Uncharacterized protein</fullName>
    </submittedName>
</protein>
<keyword evidence="2" id="KW-1185">Reference proteome</keyword>
<gene>
    <name evidence="1" type="ordered locus">DMR_01180</name>
</gene>
<evidence type="ECO:0000313" key="2">
    <source>
        <dbReference type="Proteomes" id="UP000009071"/>
    </source>
</evidence>
<dbReference type="STRING" id="573370.DMR_01180"/>
<dbReference type="RefSeq" id="WP_012749702.1">
    <property type="nucleotide sequence ID" value="NC_012796.1"/>
</dbReference>
<evidence type="ECO:0000313" key="1">
    <source>
        <dbReference type="EMBL" id="BAH73609.1"/>
    </source>
</evidence>
<name>C4XTU4_SOLM1</name>